<evidence type="ECO:0000313" key="3">
    <source>
        <dbReference type="Proteomes" id="UP001195483"/>
    </source>
</evidence>
<gene>
    <name evidence="2" type="ORF">CHS0354_035326</name>
</gene>
<comment type="caution">
    <text evidence="2">The sequence shown here is derived from an EMBL/GenBank/DDBJ whole genome shotgun (WGS) entry which is preliminary data.</text>
</comment>
<protein>
    <submittedName>
        <fullName evidence="2">Uncharacterized protein</fullName>
    </submittedName>
</protein>
<evidence type="ECO:0000256" key="1">
    <source>
        <dbReference type="SAM" id="SignalP"/>
    </source>
</evidence>
<name>A0AAE0S3F6_9BIVA</name>
<accession>A0AAE0S3F6</accession>
<sequence>MKIILLSITLLLYCGNSLYAQKKEADISAVNTDLAVSLGITGQTGGVSYIPVGWSKSGLMAYLQDKIVWKYSNILDREFYADIKGNGSDPYTPPGQRDLLIFAAKSTPMLTFPYVHKGHTYKAATVKSYVPDKKTLSAVEVWLYWGQGKKLLFDKKV</sequence>
<organism evidence="2 3">
    <name type="scientific">Potamilus streckersoni</name>
    <dbReference type="NCBI Taxonomy" id="2493646"/>
    <lineage>
        <taxon>Eukaryota</taxon>
        <taxon>Metazoa</taxon>
        <taxon>Spiralia</taxon>
        <taxon>Lophotrochozoa</taxon>
        <taxon>Mollusca</taxon>
        <taxon>Bivalvia</taxon>
        <taxon>Autobranchia</taxon>
        <taxon>Heteroconchia</taxon>
        <taxon>Palaeoheterodonta</taxon>
        <taxon>Unionida</taxon>
        <taxon>Unionoidea</taxon>
        <taxon>Unionidae</taxon>
        <taxon>Ambleminae</taxon>
        <taxon>Lampsilini</taxon>
        <taxon>Potamilus</taxon>
    </lineage>
</organism>
<reference evidence="2" key="1">
    <citation type="journal article" date="2021" name="Genome Biol. Evol.">
        <title>A High-Quality Reference Genome for a Parasitic Bivalve with Doubly Uniparental Inheritance (Bivalvia: Unionida).</title>
        <authorList>
            <person name="Smith C.H."/>
        </authorList>
    </citation>
    <scope>NUCLEOTIDE SEQUENCE</scope>
    <source>
        <strain evidence="2">CHS0354</strain>
    </source>
</reference>
<dbReference type="Proteomes" id="UP001195483">
    <property type="component" value="Unassembled WGS sequence"/>
</dbReference>
<proteinExistence type="predicted"/>
<feature type="chain" id="PRO_5042249204" evidence="1">
    <location>
        <begin position="21"/>
        <end position="157"/>
    </location>
</feature>
<keyword evidence="3" id="KW-1185">Reference proteome</keyword>
<keyword evidence="1" id="KW-0732">Signal</keyword>
<reference evidence="2" key="3">
    <citation type="submission" date="2023-05" db="EMBL/GenBank/DDBJ databases">
        <authorList>
            <person name="Smith C.H."/>
        </authorList>
    </citation>
    <scope>NUCLEOTIDE SEQUENCE</scope>
    <source>
        <strain evidence="2">CHS0354</strain>
        <tissue evidence="2">Mantle</tissue>
    </source>
</reference>
<feature type="signal peptide" evidence="1">
    <location>
        <begin position="1"/>
        <end position="20"/>
    </location>
</feature>
<evidence type="ECO:0000313" key="2">
    <source>
        <dbReference type="EMBL" id="KAK3584245.1"/>
    </source>
</evidence>
<dbReference type="AlphaFoldDB" id="A0AAE0S3F6"/>
<reference evidence="2" key="2">
    <citation type="journal article" date="2021" name="Genome Biol. Evol.">
        <title>Developing a high-quality reference genome for a parasitic bivalve with doubly uniparental inheritance (Bivalvia: Unionida).</title>
        <authorList>
            <person name="Smith C.H."/>
        </authorList>
    </citation>
    <scope>NUCLEOTIDE SEQUENCE</scope>
    <source>
        <strain evidence="2">CHS0354</strain>
        <tissue evidence="2">Mantle</tissue>
    </source>
</reference>
<dbReference type="EMBL" id="JAEAOA010002069">
    <property type="protein sequence ID" value="KAK3584245.1"/>
    <property type="molecule type" value="Genomic_DNA"/>
</dbReference>